<dbReference type="EMBL" id="KQ085989">
    <property type="protein sequence ID" value="KLO11928.1"/>
    <property type="molecule type" value="Genomic_DNA"/>
</dbReference>
<dbReference type="Proteomes" id="UP000053477">
    <property type="component" value="Unassembled WGS sequence"/>
</dbReference>
<organism evidence="1 2">
    <name type="scientific">Schizopora paradoxa</name>
    <dbReference type="NCBI Taxonomy" id="27342"/>
    <lineage>
        <taxon>Eukaryota</taxon>
        <taxon>Fungi</taxon>
        <taxon>Dikarya</taxon>
        <taxon>Basidiomycota</taxon>
        <taxon>Agaricomycotina</taxon>
        <taxon>Agaricomycetes</taxon>
        <taxon>Hymenochaetales</taxon>
        <taxon>Schizoporaceae</taxon>
        <taxon>Schizopora</taxon>
    </lineage>
</organism>
<dbReference type="AlphaFoldDB" id="A0A0H2RR57"/>
<dbReference type="InParanoid" id="A0A0H2RR57"/>
<keyword evidence="2" id="KW-1185">Reference proteome</keyword>
<protein>
    <submittedName>
        <fullName evidence="1">Uncharacterized protein</fullName>
    </submittedName>
</protein>
<sequence length="160" mass="18368">MAEIVSFALGENIIWAESVRPPYLGSNHITGGRSFWYTARVVRYPFALRVRFVLCDMRSGVGLLHFTSTRQTRKRIRRICKNDLFNRLLRHLFDKPLDISSIQNLTTNELEVWPDTGRAVPVTAAQALGHRLSGPSTIFAPERREIITPERKRAHIADDR</sequence>
<evidence type="ECO:0000313" key="1">
    <source>
        <dbReference type="EMBL" id="KLO11928.1"/>
    </source>
</evidence>
<name>A0A0H2RR57_9AGAM</name>
<reference evidence="1 2" key="1">
    <citation type="submission" date="2015-04" db="EMBL/GenBank/DDBJ databases">
        <title>Complete genome sequence of Schizopora paradoxa KUC8140, a cosmopolitan wood degrader in East Asia.</title>
        <authorList>
            <consortium name="DOE Joint Genome Institute"/>
            <person name="Min B."/>
            <person name="Park H."/>
            <person name="Jang Y."/>
            <person name="Kim J.-J."/>
            <person name="Kim K.H."/>
            <person name="Pangilinan J."/>
            <person name="Lipzen A."/>
            <person name="Riley R."/>
            <person name="Grigoriev I.V."/>
            <person name="Spatafora J.W."/>
            <person name="Choi I.-G."/>
        </authorList>
    </citation>
    <scope>NUCLEOTIDE SEQUENCE [LARGE SCALE GENOMIC DNA]</scope>
    <source>
        <strain evidence="1 2">KUC8140</strain>
    </source>
</reference>
<evidence type="ECO:0000313" key="2">
    <source>
        <dbReference type="Proteomes" id="UP000053477"/>
    </source>
</evidence>
<gene>
    <name evidence="1" type="ORF">SCHPADRAFT_891206</name>
</gene>
<proteinExistence type="predicted"/>
<accession>A0A0H2RR57</accession>